<reference evidence="1" key="1">
    <citation type="submission" date="2021-06" db="EMBL/GenBank/DDBJ databases">
        <authorList>
            <person name="Kallberg Y."/>
            <person name="Tangrot J."/>
            <person name="Rosling A."/>
        </authorList>
    </citation>
    <scope>NUCLEOTIDE SEQUENCE</scope>
    <source>
        <strain evidence="1">UK204</strain>
    </source>
</reference>
<accession>A0A9N9HXG8</accession>
<proteinExistence type="predicted"/>
<sequence length="95" mass="10967">NFAGVTEYLDGSNYILISLMFSLLTIFSQKIISDAEIEVIDLTSPNTVFDDNVSYKDAPEDEPITQQPKHRKLVQDYFNLENHVKIALYQSINYY</sequence>
<dbReference type="AlphaFoldDB" id="A0A9N9HXG8"/>
<dbReference type="EMBL" id="CAJVPQ010008902">
    <property type="protein sequence ID" value="CAG8711095.1"/>
    <property type="molecule type" value="Genomic_DNA"/>
</dbReference>
<organism evidence="1 2">
    <name type="scientific">Funneliformis caledonium</name>
    <dbReference type="NCBI Taxonomy" id="1117310"/>
    <lineage>
        <taxon>Eukaryota</taxon>
        <taxon>Fungi</taxon>
        <taxon>Fungi incertae sedis</taxon>
        <taxon>Mucoromycota</taxon>
        <taxon>Glomeromycotina</taxon>
        <taxon>Glomeromycetes</taxon>
        <taxon>Glomerales</taxon>
        <taxon>Glomeraceae</taxon>
        <taxon>Funneliformis</taxon>
    </lineage>
</organism>
<name>A0A9N9HXG8_9GLOM</name>
<protein>
    <submittedName>
        <fullName evidence="1">1514_t:CDS:1</fullName>
    </submittedName>
</protein>
<comment type="caution">
    <text evidence="1">The sequence shown here is derived from an EMBL/GenBank/DDBJ whole genome shotgun (WGS) entry which is preliminary data.</text>
</comment>
<gene>
    <name evidence="1" type="ORF">FCALED_LOCUS13918</name>
</gene>
<evidence type="ECO:0000313" key="2">
    <source>
        <dbReference type="Proteomes" id="UP000789570"/>
    </source>
</evidence>
<feature type="non-terminal residue" evidence="1">
    <location>
        <position position="1"/>
    </location>
</feature>
<dbReference type="Proteomes" id="UP000789570">
    <property type="component" value="Unassembled WGS sequence"/>
</dbReference>
<evidence type="ECO:0000313" key="1">
    <source>
        <dbReference type="EMBL" id="CAG8711095.1"/>
    </source>
</evidence>
<keyword evidence="2" id="KW-1185">Reference proteome</keyword>